<gene>
    <name evidence="13" type="ORF">FBY41_4544</name>
</gene>
<accession>A0A543HA48</accession>
<dbReference type="GO" id="GO:0005524">
    <property type="term" value="F:ATP binding"/>
    <property type="evidence" value="ECO:0007669"/>
    <property type="project" value="UniProtKB-KW"/>
</dbReference>
<name>A0A543HA48_9MICO</name>
<proteinExistence type="inferred from homology"/>
<evidence type="ECO:0000313" key="13">
    <source>
        <dbReference type="EMBL" id="TQM55216.1"/>
    </source>
</evidence>
<dbReference type="PANTHER" id="PTHR10196">
    <property type="entry name" value="SUGAR KINASE"/>
    <property type="match status" value="1"/>
</dbReference>
<dbReference type="RefSeq" id="WP_141847411.1">
    <property type="nucleotide sequence ID" value="NZ_VFPM01000005.1"/>
</dbReference>
<evidence type="ECO:0000256" key="1">
    <source>
        <dbReference type="ARBA" id="ARBA00005190"/>
    </source>
</evidence>
<dbReference type="GO" id="GO:0004370">
    <property type="term" value="F:glycerol kinase activity"/>
    <property type="evidence" value="ECO:0007669"/>
    <property type="project" value="UniProtKB-EC"/>
</dbReference>
<evidence type="ECO:0000256" key="5">
    <source>
        <dbReference type="ARBA" id="ARBA00022741"/>
    </source>
</evidence>
<dbReference type="GO" id="GO:0019563">
    <property type="term" value="P:glycerol catabolic process"/>
    <property type="evidence" value="ECO:0007669"/>
    <property type="project" value="TreeGrafter"/>
</dbReference>
<dbReference type="InterPro" id="IPR018485">
    <property type="entry name" value="FGGY_C"/>
</dbReference>
<dbReference type="GO" id="GO:0006072">
    <property type="term" value="P:glycerol-3-phosphate metabolic process"/>
    <property type="evidence" value="ECO:0007669"/>
    <property type="project" value="InterPro"/>
</dbReference>
<dbReference type="AlphaFoldDB" id="A0A543HA48"/>
<dbReference type="FunFam" id="3.30.420.40:FF:000108">
    <property type="entry name" value="Glycerol kinase, glycosomal"/>
    <property type="match status" value="1"/>
</dbReference>
<dbReference type="InterPro" id="IPR005999">
    <property type="entry name" value="Glycerol_kin"/>
</dbReference>
<keyword evidence="6 10" id="KW-0418">Kinase</keyword>
<evidence type="ECO:0000256" key="6">
    <source>
        <dbReference type="ARBA" id="ARBA00022777"/>
    </source>
</evidence>
<dbReference type="EC" id="2.7.1.30" evidence="3"/>
<dbReference type="InterPro" id="IPR018483">
    <property type="entry name" value="Carb_kinase_FGGY_CS"/>
</dbReference>
<dbReference type="OrthoDB" id="9805576at2"/>
<dbReference type="CDD" id="cd07769">
    <property type="entry name" value="ASKHA_NBD_FGGY_GK"/>
    <property type="match status" value="1"/>
</dbReference>
<dbReference type="InterPro" id="IPR043129">
    <property type="entry name" value="ATPase_NBD"/>
</dbReference>
<dbReference type="FunFam" id="3.30.420.40:FF:000008">
    <property type="entry name" value="Glycerol kinase"/>
    <property type="match status" value="1"/>
</dbReference>
<organism evidence="13 14">
    <name type="scientific">Humibacillus xanthopallidus</name>
    <dbReference type="NCBI Taxonomy" id="412689"/>
    <lineage>
        <taxon>Bacteria</taxon>
        <taxon>Bacillati</taxon>
        <taxon>Actinomycetota</taxon>
        <taxon>Actinomycetes</taxon>
        <taxon>Micrococcales</taxon>
        <taxon>Intrasporangiaceae</taxon>
        <taxon>Humibacillus</taxon>
    </lineage>
</organism>
<dbReference type="InterPro" id="IPR018484">
    <property type="entry name" value="FGGY_N"/>
</dbReference>
<evidence type="ECO:0000313" key="14">
    <source>
        <dbReference type="Proteomes" id="UP000316747"/>
    </source>
</evidence>
<keyword evidence="14" id="KW-1185">Reference proteome</keyword>
<evidence type="ECO:0000256" key="4">
    <source>
        <dbReference type="ARBA" id="ARBA00022679"/>
    </source>
</evidence>
<evidence type="ECO:0000259" key="12">
    <source>
        <dbReference type="Pfam" id="PF02782"/>
    </source>
</evidence>
<comment type="caution">
    <text evidence="13">The sequence shown here is derived from an EMBL/GenBank/DDBJ whole genome shotgun (WGS) entry which is preliminary data.</text>
</comment>
<keyword evidence="7" id="KW-0319">Glycerol metabolism</keyword>
<evidence type="ECO:0000256" key="10">
    <source>
        <dbReference type="RuleBase" id="RU003733"/>
    </source>
</evidence>
<dbReference type="Pfam" id="PF00370">
    <property type="entry name" value="FGGY_N"/>
    <property type="match status" value="1"/>
</dbReference>
<dbReference type="Gene3D" id="3.30.420.40">
    <property type="match status" value="2"/>
</dbReference>
<dbReference type="SUPFAM" id="SSF53067">
    <property type="entry name" value="Actin-like ATPase domain"/>
    <property type="match status" value="2"/>
</dbReference>
<evidence type="ECO:0000256" key="2">
    <source>
        <dbReference type="ARBA" id="ARBA00009156"/>
    </source>
</evidence>
<evidence type="ECO:0000256" key="9">
    <source>
        <dbReference type="ARBA" id="ARBA00043149"/>
    </source>
</evidence>
<dbReference type="InterPro" id="IPR000577">
    <property type="entry name" value="Carb_kinase_FGGY"/>
</dbReference>
<dbReference type="PIRSF" id="PIRSF000538">
    <property type="entry name" value="GlpK"/>
    <property type="match status" value="1"/>
</dbReference>
<evidence type="ECO:0000256" key="3">
    <source>
        <dbReference type="ARBA" id="ARBA00012099"/>
    </source>
</evidence>
<dbReference type="NCBIfam" id="NF000756">
    <property type="entry name" value="PRK00047.1"/>
    <property type="match status" value="1"/>
</dbReference>
<evidence type="ECO:0000256" key="8">
    <source>
        <dbReference type="ARBA" id="ARBA00022840"/>
    </source>
</evidence>
<comment type="pathway">
    <text evidence="1">Polyol metabolism; glycerol degradation via glycerol kinase pathway; sn-glycerol 3-phosphate from glycerol: step 1/1.</text>
</comment>
<protein>
    <recommendedName>
        <fullName evidence="3">glycerol kinase</fullName>
        <ecNumber evidence="3">2.7.1.30</ecNumber>
    </recommendedName>
    <alternativeName>
        <fullName evidence="9">ATP:glycerol 3-phosphotransferase</fullName>
    </alternativeName>
</protein>
<evidence type="ECO:0000256" key="7">
    <source>
        <dbReference type="ARBA" id="ARBA00022798"/>
    </source>
</evidence>
<dbReference type="PROSITE" id="PS00445">
    <property type="entry name" value="FGGY_KINASES_2"/>
    <property type="match status" value="1"/>
</dbReference>
<reference evidence="13 14" key="1">
    <citation type="submission" date="2019-06" db="EMBL/GenBank/DDBJ databases">
        <title>Genome sequencing of plant associated microbes to promote plant fitness in Sorghum bicolor and Oryza sativa.</title>
        <authorList>
            <person name="Coleman-Derr D."/>
        </authorList>
    </citation>
    <scope>NUCLEOTIDE SEQUENCE [LARGE SCALE GENOMIC DNA]</scope>
    <source>
        <strain evidence="13 14">KV-663</strain>
    </source>
</reference>
<dbReference type="PANTHER" id="PTHR10196:SF69">
    <property type="entry name" value="GLYCEROL KINASE"/>
    <property type="match status" value="1"/>
</dbReference>
<keyword evidence="8" id="KW-0067">ATP-binding</keyword>
<dbReference type="NCBIfam" id="TIGR01311">
    <property type="entry name" value="glycerol_kin"/>
    <property type="match status" value="1"/>
</dbReference>
<feature type="domain" description="Carbohydrate kinase FGGY C-terminal" evidence="12">
    <location>
        <begin position="284"/>
        <end position="471"/>
    </location>
</feature>
<dbReference type="Proteomes" id="UP000316747">
    <property type="component" value="Unassembled WGS sequence"/>
</dbReference>
<keyword evidence="4 10" id="KW-0808">Transferase</keyword>
<dbReference type="GO" id="GO:0005829">
    <property type="term" value="C:cytosol"/>
    <property type="evidence" value="ECO:0007669"/>
    <property type="project" value="TreeGrafter"/>
</dbReference>
<evidence type="ECO:0000259" key="11">
    <source>
        <dbReference type="Pfam" id="PF00370"/>
    </source>
</evidence>
<comment type="similarity">
    <text evidence="2 10">Belongs to the FGGY kinase family.</text>
</comment>
<dbReference type="EMBL" id="VFPM01000005">
    <property type="protein sequence ID" value="TQM55216.1"/>
    <property type="molecule type" value="Genomic_DNA"/>
</dbReference>
<feature type="domain" description="Carbohydrate kinase FGGY N-terminal" evidence="11">
    <location>
        <begin position="23"/>
        <end position="272"/>
    </location>
</feature>
<keyword evidence="5" id="KW-0547">Nucleotide-binding</keyword>
<sequence>MVIETKTKTGTPRTTPAQARSLVAAIDQGTTSTRCLIVDDEARVVASAQLEHAQSYPRPGWVEHDPIEIWRNTVAVVETALGEAGLQAEDLAAVGIANQRETVVVWDATTGEPVHPAIVWQDTRTEEACALLASEPGRAHRFRDVTGLPLSSYFSGPKIAWVLDHVDGARERAERGELLAGTVDSWLVWKLTGGPDGGRHVTDVTNASRTLIMDLRSLTWSSELADHLRVPLATLPRIHRSSEVYGPGHANGPLPGVPVAAALGDQHAALVGQGCFEAGASKSTYGTGGFLLCNTGDEIVRSEHGLLSTVAYQLDDGPPCYALEGSVAVAGSLIQWLRDRLELIRDVAEVEPLAASVPDSGGTYVVPAFSGLLAPRWRPDARGVIAGLTAYTSRAHLVRAALEATCFQTREVVEAMRADTGHPIAQLTVDGGMVANALLMQLQSDTLQVPLCASETTETTALGAAFAAGLATGVWESLESVARCCRHGRRWLPDTRSTLPTTGWRDWNRAVDRSLGWAPTDTTAKESA</sequence>
<dbReference type="PROSITE" id="PS00933">
    <property type="entry name" value="FGGY_KINASES_1"/>
    <property type="match status" value="1"/>
</dbReference>
<dbReference type="Pfam" id="PF02782">
    <property type="entry name" value="FGGY_C"/>
    <property type="match status" value="1"/>
</dbReference>